<accession>A0AAD4MZ43</accession>
<proteinExistence type="predicted"/>
<keyword evidence="4" id="KW-1185">Reference proteome</keyword>
<evidence type="ECO:0000313" key="4">
    <source>
        <dbReference type="Proteomes" id="UP001201812"/>
    </source>
</evidence>
<keyword evidence="2" id="KW-0812">Transmembrane</keyword>
<feature type="compositionally biased region" description="Basic and acidic residues" evidence="1">
    <location>
        <begin position="159"/>
        <end position="177"/>
    </location>
</feature>
<organism evidence="3 4">
    <name type="scientific">Ditylenchus destructor</name>
    <dbReference type="NCBI Taxonomy" id="166010"/>
    <lineage>
        <taxon>Eukaryota</taxon>
        <taxon>Metazoa</taxon>
        <taxon>Ecdysozoa</taxon>
        <taxon>Nematoda</taxon>
        <taxon>Chromadorea</taxon>
        <taxon>Rhabditida</taxon>
        <taxon>Tylenchina</taxon>
        <taxon>Tylenchomorpha</taxon>
        <taxon>Sphaerularioidea</taxon>
        <taxon>Anguinidae</taxon>
        <taxon>Anguininae</taxon>
        <taxon>Ditylenchus</taxon>
    </lineage>
</organism>
<dbReference type="Proteomes" id="UP001201812">
    <property type="component" value="Unassembled WGS sequence"/>
</dbReference>
<keyword evidence="2" id="KW-0472">Membrane</keyword>
<protein>
    <submittedName>
        <fullName evidence="3">Uncharacterized protein</fullName>
    </submittedName>
</protein>
<keyword evidence="2" id="KW-1133">Transmembrane helix</keyword>
<reference evidence="3" key="1">
    <citation type="submission" date="2022-01" db="EMBL/GenBank/DDBJ databases">
        <title>Genome Sequence Resource for Two Populations of Ditylenchus destructor, the Migratory Endoparasitic Phytonematode.</title>
        <authorList>
            <person name="Zhang H."/>
            <person name="Lin R."/>
            <person name="Xie B."/>
        </authorList>
    </citation>
    <scope>NUCLEOTIDE SEQUENCE</scope>
    <source>
        <strain evidence="3">BazhouSP</strain>
    </source>
</reference>
<feature type="region of interest" description="Disordered" evidence="1">
    <location>
        <begin position="123"/>
        <end position="226"/>
    </location>
</feature>
<dbReference type="EMBL" id="JAKKPZ010000050">
    <property type="protein sequence ID" value="KAI1706140.1"/>
    <property type="molecule type" value="Genomic_DNA"/>
</dbReference>
<evidence type="ECO:0000256" key="1">
    <source>
        <dbReference type="SAM" id="MobiDB-lite"/>
    </source>
</evidence>
<comment type="caution">
    <text evidence="3">The sequence shown here is derived from an EMBL/GenBank/DDBJ whole genome shotgun (WGS) entry which is preliminary data.</text>
</comment>
<dbReference type="AlphaFoldDB" id="A0AAD4MZ43"/>
<feature type="compositionally biased region" description="Basic and acidic residues" evidence="1">
    <location>
        <begin position="184"/>
        <end position="196"/>
    </location>
</feature>
<evidence type="ECO:0000313" key="3">
    <source>
        <dbReference type="EMBL" id="KAI1706140.1"/>
    </source>
</evidence>
<sequence>MLFNAQQQSIDPAMACIINSDCQPFFLLYFMKGHCRYPKHECHYYVDVAIFIWLFLLPILIVLAALVAYLCYLLFLERKRKSGINTVQERIERLQRYFHAINQRNYQNMQQRLAASQILRQDSAPDPQHIRNSGQLQGHLWVRTTPAPPTRGDFLDIPENNRHEDSRPSHHYDEVPSRKSSSRKSPEAERYVDAKLEVPPGSPASTQGSESGKSDEVQEIQLHIGE</sequence>
<feature type="transmembrane region" description="Helical" evidence="2">
    <location>
        <begin position="50"/>
        <end position="75"/>
    </location>
</feature>
<evidence type="ECO:0000256" key="2">
    <source>
        <dbReference type="SAM" id="Phobius"/>
    </source>
</evidence>
<gene>
    <name evidence="3" type="ORF">DdX_13181</name>
</gene>
<name>A0AAD4MZ43_9BILA</name>